<accession>A0A395JQR0</accession>
<evidence type="ECO:0000313" key="2">
    <source>
        <dbReference type="EMBL" id="RBP52786.1"/>
    </source>
</evidence>
<name>A0A395JQR0_9GAMM</name>
<dbReference type="AlphaFoldDB" id="A0A395JQR0"/>
<dbReference type="InParanoid" id="A0A395JQR0"/>
<feature type="domain" description="DUF883" evidence="1">
    <location>
        <begin position="64"/>
        <end position="89"/>
    </location>
</feature>
<dbReference type="EMBL" id="QNRT01000001">
    <property type="protein sequence ID" value="RBP52786.1"/>
    <property type="molecule type" value="Genomic_DNA"/>
</dbReference>
<organism evidence="2 3">
    <name type="scientific">Arenicella xantha</name>
    <dbReference type="NCBI Taxonomy" id="644221"/>
    <lineage>
        <taxon>Bacteria</taxon>
        <taxon>Pseudomonadati</taxon>
        <taxon>Pseudomonadota</taxon>
        <taxon>Gammaproteobacteria</taxon>
        <taxon>Arenicellales</taxon>
        <taxon>Arenicellaceae</taxon>
        <taxon>Arenicella</taxon>
    </lineage>
</organism>
<comment type="caution">
    <text evidence="2">The sequence shown here is derived from an EMBL/GenBank/DDBJ whole genome shotgun (WGS) entry which is preliminary data.</text>
</comment>
<dbReference type="Pfam" id="PF19029">
    <property type="entry name" value="DUF883_C"/>
    <property type="match status" value="1"/>
</dbReference>
<gene>
    <name evidence="2" type="ORF">DFR28_101170</name>
</gene>
<protein>
    <submittedName>
        <fullName evidence="2">Uncharacterized protein DUF883</fullName>
    </submittedName>
</protein>
<proteinExistence type="predicted"/>
<sequence>MAKPSSANIQRVADKAHTAVDKAADVAEATEVKARAAASDVKAKADETIDTVKAASGNAQEKVTEYVNENPLKAIGIAFGAGLIASALLRK</sequence>
<dbReference type="Proteomes" id="UP000253083">
    <property type="component" value="Unassembled WGS sequence"/>
</dbReference>
<dbReference type="RefSeq" id="WP_113952408.1">
    <property type="nucleotide sequence ID" value="NZ_QNRT01000001.1"/>
</dbReference>
<evidence type="ECO:0000313" key="3">
    <source>
        <dbReference type="Proteomes" id="UP000253083"/>
    </source>
</evidence>
<dbReference type="InterPro" id="IPR043605">
    <property type="entry name" value="DUF883_C"/>
</dbReference>
<keyword evidence="3" id="KW-1185">Reference proteome</keyword>
<reference evidence="2 3" key="1">
    <citation type="submission" date="2018-06" db="EMBL/GenBank/DDBJ databases">
        <title>Genomic Encyclopedia of Type Strains, Phase IV (KMG-IV): sequencing the most valuable type-strain genomes for metagenomic binning, comparative biology and taxonomic classification.</title>
        <authorList>
            <person name="Goeker M."/>
        </authorList>
    </citation>
    <scope>NUCLEOTIDE SEQUENCE [LARGE SCALE GENOMIC DNA]</scope>
    <source>
        <strain evidence="2 3">DSM 24032</strain>
    </source>
</reference>
<evidence type="ECO:0000259" key="1">
    <source>
        <dbReference type="Pfam" id="PF19029"/>
    </source>
</evidence>